<feature type="region of interest" description="Disordered" evidence="2">
    <location>
        <begin position="183"/>
        <end position="209"/>
    </location>
</feature>
<dbReference type="GO" id="GO:0000160">
    <property type="term" value="P:phosphorelay signal transduction system"/>
    <property type="evidence" value="ECO:0007669"/>
    <property type="project" value="InterPro"/>
</dbReference>
<sequence>MYSSAHSGSNESNLIAFPMAATSKTALLVQVDPFQSEVWSTALASQSITVIKEGADVDLSNMLGQMASAGLTLPDLIIVDMATEGMNPFAFCRFCREQHPSVKVLLTNSTQTQIAESEQRWAMSQGAQDLLPAFQTDSLLTDLLTALGRTSGVLGLPNLDQQALIQILPKLLEPKAEATETVALPAPSVAEPSVPPAPKAQRTYRGRPY</sequence>
<dbReference type="PROSITE" id="PS50110">
    <property type="entry name" value="RESPONSE_REGULATORY"/>
    <property type="match status" value="1"/>
</dbReference>
<evidence type="ECO:0000313" key="4">
    <source>
        <dbReference type="EMBL" id="BAD79338.1"/>
    </source>
</evidence>
<organism evidence="4 5">
    <name type="scientific">Synechococcus sp. (strain ATCC 27144 / PCC 6301 / SAUG 1402/1)</name>
    <name type="common">Anacystis nidulans</name>
    <dbReference type="NCBI Taxonomy" id="269084"/>
    <lineage>
        <taxon>Bacteria</taxon>
        <taxon>Bacillati</taxon>
        <taxon>Cyanobacteriota</taxon>
        <taxon>Cyanophyceae</taxon>
        <taxon>Synechococcales</taxon>
        <taxon>Synechococcaceae</taxon>
        <taxon>Synechococcus</taxon>
    </lineage>
</organism>
<dbReference type="SMR" id="A0A0H3K8M9"/>
<gene>
    <name evidence="4" type="ordered locus">syc1148_c</name>
</gene>
<evidence type="ECO:0000313" key="5">
    <source>
        <dbReference type="Proteomes" id="UP000001175"/>
    </source>
</evidence>
<dbReference type="eggNOG" id="COG3706">
    <property type="taxonomic scope" value="Bacteria"/>
</dbReference>
<protein>
    <submittedName>
        <fullName evidence="4">Two-component response regulator</fullName>
    </submittedName>
</protein>
<evidence type="ECO:0000256" key="1">
    <source>
        <dbReference type="PROSITE-ProRule" id="PRU00169"/>
    </source>
</evidence>
<evidence type="ECO:0000259" key="3">
    <source>
        <dbReference type="PROSITE" id="PS50110"/>
    </source>
</evidence>
<dbReference type="SUPFAM" id="SSF52172">
    <property type="entry name" value="CheY-like"/>
    <property type="match status" value="1"/>
</dbReference>
<dbReference type="Proteomes" id="UP000001175">
    <property type="component" value="Chromosome"/>
</dbReference>
<dbReference type="KEGG" id="syc:syc1148_c"/>
<accession>A0A0H3K8M9</accession>
<dbReference type="Gene3D" id="3.40.50.2300">
    <property type="match status" value="1"/>
</dbReference>
<dbReference type="InterPro" id="IPR011006">
    <property type="entry name" value="CheY-like_superfamily"/>
</dbReference>
<feature type="modified residue" description="4-aspartylphosphate" evidence="1">
    <location>
        <position position="80"/>
    </location>
</feature>
<evidence type="ECO:0000256" key="2">
    <source>
        <dbReference type="SAM" id="MobiDB-lite"/>
    </source>
</evidence>
<keyword evidence="1" id="KW-0597">Phosphoprotein</keyword>
<name>A0A0H3K8M9_SYNP6</name>
<dbReference type="InterPro" id="IPR001789">
    <property type="entry name" value="Sig_transdc_resp-reg_receiver"/>
</dbReference>
<reference evidence="4 5" key="1">
    <citation type="journal article" date="2007" name="Photosyn. Res.">
        <title>Complete nucleotide sequence of the freshwater unicellular cyanobacterium Synechococcus elongatus PCC 6301 chromosome: gene content and organization.</title>
        <authorList>
            <person name="Sugita C."/>
            <person name="Ogata K."/>
            <person name="Shikata M."/>
            <person name="Jikuya H."/>
            <person name="Takano J."/>
            <person name="Furumichi M."/>
            <person name="Kanehisa M."/>
            <person name="Omata T."/>
            <person name="Sugiura M."/>
            <person name="Sugita M."/>
        </authorList>
    </citation>
    <scope>NUCLEOTIDE SEQUENCE [LARGE SCALE GENOMIC DNA]</scope>
    <source>
        <strain evidence="5">ATCC 27144 / PCC 6301 / SAUG 1402/1</strain>
    </source>
</reference>
<feature type="compositionally biased region" description="Low complexity" evidence="2">
    <location>
        <begin position="183"/>
        <end position="192"/>
    </location>
</feature>
<feature type="domain" description="Response regulatory" evidence="3">
    <location>
        <begin position="25"/>
        <end position="148"/>
    </location>
</feature>
<proteinExistence type="predicted"/>
<dbReference type="EMBL" id="AP008231">
    <property type="protein sequence ID" value="BAD79338.1"/>
    <property type="molecule type" value="Genomic_DNA"/>
</dbReference>
<dbReference type="AlphaFoldDB" id="A0A0H3K8M9"/>